<evidence type="ECO:0000256" key="2">
    <source>
        <dbReference type="ARBA" id="ARBA00011375"/>
    </source>
</evidence>
<evidence type="ECO:0000313" key="11">
    <source>
        <dbReference type="Proteomes" id="UP000095228"/>
    </source>
</evidence>
<dbReference type="EMBL" id="CP016094">
    <property type="protein sequence ID" value="AOS43912.1"/>
    <property type="molecule type" value="Genomic_DNA"/>
</dbReference>
<dbReference type="InterPro" id="IPR049039">
    <property type="entry name" value="RMD1-3_a_helical_rpt"/>
</dbReference>
<keyword evidence="3" id="KW-0963">Cytoplasm</keyword>
<keyword evidence="9" id="KW-0732">Signal</keyword>
<evidence type="ECO:0000256" key="8">
    <source>
        <dbReference type="ARBA" id="ARBA00041958"/>
    </source>
</evidence>
<dbReference type="STRING" id="1838286.Verru16b_00970"/>
<organism evidence="10 11">
    <name type="scientific">Lacunisphaera limnophila</name>
    <dbReference type="NCBI Taxonomy" id="1838286"/>
    <lineage>
        <taxon>Bacteria</taxon>
        <taxon>Pseudomonadati</taxon>
        <taxon>Verrucomicrobiota</taxon>
        <taxon>Opitutia</taxon>
        <taxon>Opitutales</taxon>
        <taxon>Opitutaceae</taxon>
        <taxon>Lacunisphaera</taxon>
    </lineage>
</organism>
<dbReference type="Pfam" id="PF21033">
    <property type="entry name" value="RMD1-3"/>
    <property type="match status" value="1"/>
</dbReference>
<evidence type="ECO:0000256" key="7">
    <source>
        <dbReference type="ARBA" id="ARBA00039966"/>
    </source>
</evidence>
<feature type="signal peptide" evidence="9">
    <location>
        <begin position="1"/>
        <end position="22"/>
    </location>
</feature>
<evidence type="ECO:0000313" key="10">
    <source>
        <dbReference type="EMBL" id="AOS43912.1"/>
    </source>
</evidence>
<dbReference type="KEGG" id="obg:Verru16b_00970"/>
<evidence type="ECO:0000256" key="4">
    <source>
        <dbReference type="ARBA" id="ARBA00022737"/>
    </source>
</evidence>
<evidence type="ECO:0000256" key="6">
    <source>
        <dbReference type="ARBA" id="ARBA00023212"/>
    </source>
</evidence>
<sequence length="249" mass="27354">MNRLTTLLLLLALGVTLGAASAGTPLDEALAAEARLDSARALTLFQQAAAGQPDDAFLLYKIAKQYSDQVPDQTTDEAKIDYARRALGYAQRAFALEPTNAVYALSLAICHGHLAASSDVRTRVEMSRLIKEDAERALRLDPDYAWAHHVLGRWHYEIASLGPTARFFARLFYGGIPTASVDEGIIHLRRATALEPTELNHWIYLGFAYAAADRTAESRAAWERGLALPDRSKHDGVAKRRAREALARG</sequence>
<dbReference type="GO" id="GO:0005737">
    <property type="term" value="C:cytoplasm"/>
    <property type="evidence" value="ECO:0007669"/>
    <property type="project" value="TreeGrafter"/>
</dbReference>
<keyword evidence="4" id="KW-0677">Repeat</keyword>
<dbReference type="OrthoDB" id="185431at2"/>
<comment type="subcellular location">
    <subcellularLocation>
        <location evidence="1">Cytoplasm</location>
        <location evidence="1">Cytoskeleton</location>
    </subcellularLocation>
</comment>
<evidence type="ECO:0000256" key="1">
    <source>
        <dbReference type="ARBA" id="ARBA00004245"/>
    </source>
</evidence>
<dbReference type="GO" id="GO:0005876">
    <property type="term" value="C:spindle microtubule"/>
    <property type="evidence" value="ECO:0007669"/>
    <property type="project" value="TreeGrafter"/>
</dbReference>
<dbReference type="PANTHER" id="PTHR16056">
    <property type="entry name" value="REGULATOR OF MICROTUBULE DYNAMICS PROTEIN"/>
    <property type="match status" value="1"/>
</dbReference>
<feature type="chain" id="PRO_5009105177" description="Regulator of microtubule dynamics protein 1" evidence="9">
    <location>
        <begin position="23"/>
        <end position="249"/>
    </location>
</feature>
<accession>A0A1D8ASS1</accession>
<gene>
    <name evidence="10" type="ORF">Verru16b_00970</name>
</gene>
<dbReference type="SUPFAM" id="SSF48452">
    <property type="entry name" value="TPR-like"/>
    <property type="match status" value="1"/>
</dbReference>
<evidence type="ECO:0000256" key="3">
    <source>
        <dbReference type="ARBA" id="ARBA00022490"/>
    </source>
</evidence>
<name>A0A1D8ASS1_9BACT</name>
<keyword evidence="5" id="KW-0802">TPR repeat</keyword>
<protein>
    <recommendedName>
        <fullName evidence="7">Regulator of microtubule dynamics protein 1</fullName>
    </recommendedName>
    <alternativeName>
        <fullName evidence="8">Protein FAM82B</fullName>
    </alternativeName>
</protein>
<dbReference type="AlphaFoldDB" id="A0A1D8ASS1"/>
<dbReference type="GO" id="GO:0097431">
    <property type="term" value="C:mitotic spindle pole"/>
    <property type="evidence" value="ECO:0007669"/>
    <property type="project" value="TreeGrafter"/>
</dbReference>
<keyword evidence="11" id="KW-1185">Reference proteome</keyword>
<proteinExistence type="predicted"/>
<comment type="subunit">
    <text evidence="2">Interacts with microtubules.</text>
</comment>
<dbReference type="PANTHER" id="PTHR16056:SF16">
    <property type="entry name" value="REGULATOR OF MICROTUBULE DYNAMICS PROTEIN 1"/>
    <property type="match status" value="1"/>
</dbReference>
<reference evidence="10 11" key="1">
    <citation type="submission" date="2016-06" db="EMBL/GenBank/DDBJ databases">
        <title>Three novel species with peptidoglycan cell walls form the new genus Lacunisphaera gen. nov. in the family Opitutaceae of the verrucomicrobial subdivision 4.</title>
        <authorList>
            <person name="Rast P."/>
            <person name="Gloeckner I."/>
            <person name="Jogler M."/>
            <person name="Boedeker C."/>
            <person name="Jeske O."/>
            <person name="Wiegand S."/>
            <person name="Reinhardt R."/>
            <person name="Schumann P."/>
            <person name="Rohde M."/>
            <person name="Spring S."/>
            <person name="Gloeckner F.O."/>
            <person name="Jogler C."/>
        </authorList>
    </citation>
    <scope>NUCLEOTIDE SEQUENCE [LARGE SCALE GENOMIC DNA]</scope>
    <source>
        <strain evidence="10 11">IG16b</strain>
    </source>
</reference>
<dbReference type="Gene3D" id="1.25.40.10">
    <property type="entry name" value="Tetratricopeptide repeat domain"/>
    <property type="match status" value="2"/>
</dbReference>
<dbReference type="GO" id="GO:0008017">
    <property type="term" value="F:microtubule binding"/>
    <property type="evidence" value="ECO:0007669"/>
    <property type="project" value="TreeGrafter"/>
</dbReference>
<evidence type="ECO:0000256" key="9">
    <source>
        <dbReference type="SAM" id="SignalP"/>
    </source>
</evidence>
<dbReference type="RefSeq" id="WP_083270108.1">
    <property type="nucleotide sequence ID" value="NZ_CP016094.1"/>
</dbReference>
<evidence type="ECO:0000256" key="5">
    <source>
        <dbReference type="ARBA" id="ARBA00022803"/>
    </source>
</evidence>
<dbReference type="InterPro" id="IPR011990">
    <property type="entry name" value="TPR-like_helical_dom_sf"/>
</dbReference>
<keyword evidence="6" id="KW-0206">Cytoskeleton</keyword>
<dbReference type="Proteomes" id="UP000095228">
    <property type="component" value="Chromosome"/>
</dbReference>